<dbReference type="Proteomes" id="UP000237271">
    <property type="component" value="Unassembled WGS sequence"/>
</dbReference>
<organism evidence="2 3">
    <name type="scientific">Phytophthora palmivora</name>
    <dbReference type="NCBI Taxonomy" id="4796"/>
    <lineage>
        <taxon>Eukaryota</taxon>
        <taxon>Sar</taxon>
        <taxon>Stramenopiles</taxon>
        <taxon>Oomycota</taxon>
        <taxon>Peronosporomycetes</taxon>
        <taxon>Peronosporales</taxon>
        <taxon>Peronosporaceae</taxon>
        <taxon>Phytophthora</taxon>
    </lineage>
</organism>
<keyword evidence="3" id="KW-1185">Reference proteome</keyword>
<gene>
    <name evidence="2" type="ORF">PHPALM_8617</name>
</gene>
<dbReference type="OrthoDB" id="125650at2759"/>
<evidence type="ECO:0000256" key="1">
    <source>
        <dbReference type="SAM" id="MobiDB-lite"/>
    </source>
</evidence>
<dbReference type="EMBL" id="NCKW01004870">
    <property type="protein sequence ID" value="POM74433.1"/>
    <property type="molecule type" value="Genomic_DNA"/>
</dbReference>
<evidence type="ECO:0000313" key="3">
    <source>
        <dbReference type="Proteomes" id="UP000237271"/>
    </source>
</evidence>
<sequence>MGASTCTTSYVFNGLIDLAVINSYIIFNAARSASSLPKLSHVQFLKRLLIELCQLRNEDWEALCTNESFLATPSNEQNTGISRSANHKPLLNDEWRPGNNNQGRKRRTRACKVCSLLMDTSNARGGDSSTYCSTYKLQTSSKKPMAWRVFLCEKKRHTVKGALRSCFDIWHE</sequence>
<feature type="region of interest" description="Disordered" evidence="1">
    <location>
        <begin position="75"/>
        <end position="104"/>
    </location>
</feature>
<protein>
    <recommendedName>
        <fullName evidence="4">PiggyBac transposable element-derived protein domain-containing protein</fullName>
    </recommendedName>
</protein>
<dbReference type="PANTHER" id="PTHR46599:SF3">
    <property type="entry name" value="PIGGYBAC TRANSPOSABLE ELEMENT-DERIVED PROTEIN 4"/>
    <property type="match status" value="1"/>
</dbReference>
<comment type="caution">
    <text evidence="2">The sequence shown here is derived from an EMBL/GenBank/DDBJ whole genome shotgun (WGS) entry which is preliminary data.</text>
</comment>
<feature type="compositionally biased region" description="Polar residues" evidence="1">
    <location>
        <begin position="75"/>
        <end position="84"/>
    </location>
</feature>
<accession>A0A2P4Y9E7</accession>
<evidence type="ECO:0000313" key="2">
    <source>
        <dbReference type="EMBL" id="POM74433.1"/>
    </source>
</evidence>
<dbReference type="PANTHER" id="PTHR46599">
    <property type="entry name" value="PIGGYBAC TRANSPOSABLE ELEMENT-DERIVED PROTEIN 4"/>
    <property type="match status" value="1"/>
</dbReference>
<reference evidence="2 3" key="1">
    <citation type="journal article" date="2017" name="Genome Biol. Evol.">
        <title>Phytophthora megakarya and P. palmivora, closely related causal agents of cacao black pod rot, underwent increases in genome sizes and gene numbers by different mechanisms.</title>
        <authorList>
            <person name="Ali S.S."/>
            <person name="Shao J."/>
            <person name="Lary D.J."/>
            <person name="Kronmiller B."/>
            <person name="Shen D."/>
            <person name="Strem M.D."/>
            <person name="Amoako-Attah I."/>
            <person name="Akrofi A.Y."/>
            <person name="Begoude B.A."/>
            <person name="Ten Hoopen G.M."/>
            <person name="Coulibaly K."/>
            <person name="Kebe B.I."/>
            <person name="Melnick R.L."/>
            <person name="Guiltinan M.J."/>
            <person name="Tyler B.M."/>
            <person name="Meinhardt L.W."/>
            <person name="Bailey B.A."/>
        </authorList>
    </citation>
    <scope>NUCLEOTIDE SEQUENCE [LARGE SCALE GENOMIC DNA]</scope>
    <source>
        <strain evidence="3">sbr112.9</strain>
    </source>
</reference>
<evidence type="ECO:0008006" key="4">
    <source>
        <dbReference type="Google" id="ProtNLM"/>
    </source>
</evidence>
<name>A0A2P4Y9E7_9STRA</name>
<proteinExistence type="predicted"/>
<dbReference type="AlphaFoldDB" id="A0A2P4Y9E7"/>